<proteinExistence type="inferred from homology"/>
<organism evidence="5 6">
    <name type="scientific">Monoraphidium neglectum</name>
    <dbReference type="NCBI Taxonomy" id="145388"/>
    <lineage>
        <taxon>Eukaryota</taxon>
        <taxon>Viridiplantae</taxon>
        <taxon>Chlorophyta</taxon>
        <taxon>core chlorophytes</taxon>
        <taxon>Chlorophyceae</taxon>
        <taxon>CS clade</taxon>
        <taxon>Sphaeropleales</taxon>
        <taxon>Selenastraceae</taxon>
        <taxon>Monoraphidium</taxon>
    </lineage>
</organism>
<dbReference type="PRINTS" id="PR00081">
    <property type="entry name" value="GDHRDH"/>
</dbReference>
<evidence type="ECO:0000256" key="1">
    <source>
        <dbReference type="ARBA" id="ARBA00005194"/>
    </source>
</evidence>
<protein>
    <recommendedName>
        <fullName evidence="3">3-oxoacyl-[acyl-carrier-protein] reductase</fullName>
        <ecNumber evidence="3">1.1.1.100</ecNumber>
    </recommendedName>
</protein>
<evidence type="ECO:0000256" key="4">
    <source>
        <dbReference type="ARBA" id="ARBA00048508"/>
    </source>
</evidence>
<keyword evidence="6" id="KW-1185">Reference proteome</keyword>
<dbReference type="InterPro" id="IPR050259">
    <property type="entry name" value="SDR"/>
</dbReference>
<feature type="non-terminal residue" evidence="5">
    <location>
        <position position="101"/>
    </location>
</feature>
<comment type="pathway">
    <text evidence="1">Lipid metabolism; fatty acid biosynthesis.</text>
</comment>
<dbReference type="KEGG" id="mng:MNEG_13452"/>
<dbReference type="SUPFAM" id="SSF51735">
    <property type="entry name" value="NAD(P)-binding Rossmann-fold domains"/>
    <property type="match status" value="1"/>
</dbReference>
<evidence type="ECO:0000313" key="6">
    <source>
        <dbReference type="Proteomes" id="UP000054498"/>
    </source>
</evidence>
<evidence type="ECO:0000256" key="2">
    <source>
        <dbReference type="ARBA" id="ARBA00006484"/>
    </source>
</evidence>
<dbReference type="GO" id="GO:0004316">
    <property type="term" value="F:3-oxoacyl-[acyl-carrier-protein] reductase (NADPH) activity"/>
    <property type="evidence" value="ECO:0007669"/>
    <property type="project" value="UniProtKB-EC"/>
</dbReference>
<reference evidence="5 6" key="1">
    <citation type="journal article" date="2013" name="BMC Genomics">
        <title>Reconstruction of the lipid metabolism for the microalga Monoraphidium neglectum from its genome sequence reveals characteristics suitable for biofuel production.</title>
        <authorList>
            <person name="Bogen C."/>
            <person name="Al-Dilaimi A."/>
            <person name="Albersmeier A."/>
            <person name="Wichmann J."/>
            <person name="Grundmann M."/>
            <person name="Rupp O."/>
            <person name="Lauersen K.J."/>
            <person name="Blifernez-Klassen O."/>
            <person name="Kalinowski J."/>
            <person name="Goesmann A."/>
            <person name="Mussgnug J.H."/>
            <person name="Kruse O."/>
        </authorList>
    </citation>
    <scope>NUCLEOTIDE SEQUENCE [LARGE SCALE GENOMIC DNA]</scope>
    <source>
        <strain evidence="5 6">SAG 48.87</strain>
    </source>
</reference>
<dbReference type="Proteomes" id="UP000054498">
    <property type="component" value="Unassembled WGS sequence"/>
</dbReference>
<evidence type="ECO:0000256" key="3">
    <source>
        <dbReference type="ARBA" id="ARBA00012948"/>
    </source>
</evidence>
<gene>
    <name evidence="5" type="ORF">MNEG_13452</name>
</gene>
<evidence type="ECO:0000313" key="5">
    <source>
        <dbReference type="EMBL" id="KIY94509.1"/>
    </source>
</evidence>
<dbReference type="RefSeq" id="XP_013893529.1">
    <property type="nucleotide sequence ID" value="XM_014038075.1"/>
</dbReference>
<dbReference type="AlphaFoldDB" id="A0A0D2LS49"/>
<dbReference type="Gene3D" id="3.40.50.720">
    <property type="entry name" value="NAD(P)-binding Rossmann-like Domain"/>
    <property type="match status" value="1"/>
</dbReference>
<dbReference type="STRING" id="145388.A0A0D2LS49"/>
<dbReference type="EC" id="1.1.1.100" evidence="3"/>
<comment type="similarity">
    <text evidence="2">Belongs to the short-chain dehydrogenases/reductases (SDR) family.</text>
</comment>
<accession>A0A0D2LS49</accession>
<comment type="catalytic activity">
    <reaction evidence="4">
        <text>a (3R)-hydroxyacyl-[ACP] + NADP(+) = a 3-oxoacyl-[ACP] + NADPH + H(+)</text>
        <dbReference type="Rhea" id="RHEA:17397"/>
        <dbReference type="Rhea" id="RHEA-COMP:9916"/>
        <dbReference type="Rhea" id="RHEA-COMP:9945"/>
        <dbReference type="ChEBI" id="CHEBI:15378"/>
        <dbReference type="ChEBI" id="CHEBI:57783"/>
        <dbReference type="ChEBI" id="CHEBI:58349"/>
        <dbReference type="ChEBI" id="CHEBI:78776"/>
        <dbReference type="ChEBI" id="CHEBI:78827"/>
        <dbReference type="EC" id="1.1.1.100"/>
    </reaction>
</comment>
<sequence>MLHASRSACRPQTTKPVCIVTGGSRGIGAAIALALGSSGARVVVNYASSPDKAEEVAAQIAAAGGEAITVKANVAKREELEALVKAATDKWGSLDVLVNNA</sequence>
<dbReference type="OrthoDB" id="47007at2759"/>
<dbReference type="PANTHER" id="PTHR42879:SF2">
    <property type="entry name" value="3-OXOACYL-[ACYL-CARRIER-PROTEIN] REDUCTASE FABG"/>
    <property type="match status" value="1"/>
</dbReference>
<dbReference type="Pfam" id="PF00106">
    <property type="entry name" value="adh_short"/>
    <property type="match status" value="1"/>
</dbReference>
<dbReference type="InterPro" id="IPR002347">
    <property type="entry name" value="SDR_fam"/>
</dbReference>
<dbReference type="InterPro" id="IPR036291">
    <property type="entry name" value="NAD(P)-bd_dom_sf"/>
</dbReference>
<dbReference type="EMBL" id="KK104053">
    <property type="protein sequence ID" value="KIY94509.1"/>
    <property type="molecule type" value="Genomic_DNA"/>
</dbReference>
<dbReference type="PANTHER" id="PTHR42879">
    <property type="entry name" value="3-OXOACYL-(ACYL-CARRIER-PROTEIN) REDUCTASE"/>
    <property type="match status" value="1"/>
</dbReference>
<name>A0A0D2LS49_9CHLO</name>
<dbReference type="GeneID" id="25730916"/>